<dbReference type="PANTHER" id="PTHR43386">
    <property type="entry name" value="OLIGOPEPTIDE TRANSPORT SYSTEM PERMEASE PROTEIN APPC"/>
    <property type="match status" value="1"/>
</dbReference>
<evidence type="ECO:0000313" key="11">
    <source>
        <dbReference type="Proteomes" id="UP000294555"/>
    </source>
</evidence>
<evidence type="ECO:0000256" key="8">
    <source>
        <dbReference type="RuleBase" id="RU363032"/>
    </source>
</evidence>
<dbReference type="GO" id="GO:0005886">
    <property type="term" value="C:plasma membrane"/>
    <property type="evidence" value="ECO:0007669"/>
    <property type="project" value="UniProtKB-SubCell"/>
</dbReference>
<feature type="transmembrane region" description="Helical" evidence="8">
    <location>
        <begin position="139"/>
        <end position="172"/>
    </location>
</feature>
<dbReference type="InterPro" id="IPR035906">
    <property type="entry name" value="MetI-like_sf"/>
</dbReference>
<dbReference type="OrthoDB" id="9805884at2"/>
<keyword evidence="11" id="KW-1185">Reference proteome</keyword>
<evidence type="ECO:0000256" key="6">
    <source>
        <dbReference type="ARBA" id="ARBA00022989"/>
    </source>
</evidence>
<dbReference type="SUPFAM" id="SSF161098">
    <property type="entry name" value="MetI-like"/>
    <property type="match status" value="1"/>
</dbReference>
<keyword evidence="7 8" id="KW-0472">Membrane</keyword>
<dbReference type="CDD" id="cd06261">
    <property type="entry name" value="TM_PBP2"/>
    <property type="match status" value="1"/>
</dbReference>
<keyword evidence="2 8" id="KW-0813">Transport</keyword>
<comment type="subcellular location">
    <subcellularLocation>
        <location evidence="1">Cell inner membrane</location>
        <topology evidence="1">Multi-pass membrane protein</topology>
    </subcellularLocation>
    <subcellularLocation>
        <location evidence="8">Cell membrane</location>
        <topology evidence="8">Multi-pass membrane protein</topology>
    </subcellularLocation>
</comment>
<feature type="transmembrane region" description="Helical" evidence="8">
    <location>
        <begin position="35"/>
        <end position="57"/>
    </location>
</feature>
<proteinExistence type="inferred from homology"/>
<comment type="caution">
    <text evidence="10">The sequence shown here is derived from an EMBL/GenBank/DDBJ whole genome shotgun (WGS) entry which is preliminary data.</text>
</comment>
<evidence type="ECO:0000256" key="4">
    <source>
        <dbReference type="ARBA" id="ARBA00022519"/>
    </source>
</evidence>
<dbReference type="GO" id="GO:0055085">
    <property type="term" value="P:transmembrane transport"/>
    <property type="evidence" value="ECO:0007669"/>
    <property type="project" value="InterPro"/>
</dbReference>
<dbReference type="Proteomes" id="UP000294555">
    <property type="component" value="Unassembled WGS sequence"/>
</dbReference>
<keyword evidence="4" id="KW-0997">Cell inner membrane</keyword>
<name>A0A4R1ND01_9GAMM</name>
<accession>A0A4R1ND01</accession>
<dbReference type="AlphaFoldDB" id="A0A4R1ND01"/>
<dbReference type="InterPro" id="IPR025966">
    <property type="entry name" value="OppC_N"/>
</dbReference>
<dbReference type="Pfam" id="PF00528">
    <property type="entry name" value="BPD_transp_1"/>
    <property type="match status" value="1"/>
</dbReference>
<keyword evidence="5 8" id="KW-0812">Transmembrane</keyword>
<sequence length="297" mass="31643">MIKQVSVTLTAPAVRRPKTGSYSARVLRRFLHQPVSLAASLVLLIILVSCIGANWIAPEDPYATSILMRMADMGTSHRLLGGDELGRDLLSRLIYGGRVSLLMAFMPVMIGLLAGGFLGILAGYAGGRVNTAIMRSMDIFYAFPSVLLAVAISGALGPGLLNAILSLSLIFIPPITRISESVTTQVRGYEFVMAAMLSGASTWRIIRQHVLSNVAGPIIVFASSQISISIITASGLSFLGLGVSPPTADWGLMLSSLRQSIYVNPAVAAMPGVMIFLCSICFNVISDGVRKAMEIRR</sequence>
<dbReference type="Gene3D" id="1.10.3720.10">
    <property type="entry name" value="MetI-like"/>
    <property type="match status" value="1"/>
</dbReference>
<feature type="transmembrane region" description="Helical" evidence="8">
    <location>
        <begin position="261"/>
        <end position="285"/>
    </location>
</feature>
<evidence type="ECO:0000256" key="2">
    <source>
        <dbReference type="ARBA" id="ARBA00022448"/>
    </source>
</evidence>
<feature type="transmembrane region" description="Helical" evidence="8">
    <location>
        <begin position="218"/>
        <end position="241"/>
    </location>
</feature>
<organism evidence="10 11">
    <name type="scientific">Sodalis ligni</name>
    <dbReference type="NCBI Taxonomy" id="2697027"/>
    <lineage>
        <taxon>Bacteria</taxon>
        <taxon>Pseudomonadati</taxon>
        <taxon>Pseudomonadota</taxon>
        <taxon>Gammaproteobacteria</taxon>
        <taxon>Enterobacterales</taxon>
        <taxon>Bruguierivoracaceae</taxon>
        <taxon>Sodalis</taxon>
    </lineage>
</organism>
<comment type="similarity">
    <text evidence="8">Belongs to the binding-protein-dependent transport system permease family.</text>
</comment>
<protein>
    <submittedName>
        <fullName evidence="10">Peptide/nickel transport system permease protein</fullName>
    </submittedName>
</protein>
<feature type="transmembrane region" description="Helical" evidence="8">
    <location>
        <begin position="188"/>
        <end position="206"/>
    </location>
</feature>
<dbReference type="PROSITE" id="PS50928">
    <property type="entry name" value="ABC_TM1"/>
    <property type="match status" value="1"/>
</dbReference>
<gene>
    <name evidence="10" type="ORF">EZJ58_1564</name>
</gene>
<feature type="transmembrane region" description="Helical" evidence="8">
    <location>
        <begin position="101"/>
        <end position="127"/>
    </location>
</feature>
<dbReference type="EMBL" id="SJOI01000001">
    <property type="protein sequence ID" value="TCL03491.1"/>
    <property type="molecule type" value="Genomic_DNA"/>
</dbReference>
<evidence type="ECO:0000256" key="5">
    <source>
        <dbReference type="ARBA" id="ARBA00022692"/>
    </source>
</evidence>
<dbReference type="Pfam" id="PF12911">
    <property type="entry name" value="OppC_N"/>
    <property type="match status" value="1"/>
</dbReference>
<dbReference type="PANTHER" id="PTHR43386:SF25">
    <property type="entry name" value="PEPTIDE ABC TRANSPORTER PERMEASE PROTEIN"/>
    <property type="match status" value="1"/>
</dbReference>
<evidence type="ECO:0000313" key="10">
    <source>
        <dbReference type="EMBL" id="TCL03491.1"/>
    </source>
</evidence>
<keyword evidence="3" id="KW-1003">Cell membrane</keyword>
<keyword evidence="6 8" id="KW-1133">Transmembrane helix</keyword>
<reference evidence="10 11" key="1">
    <citation type="submission" date="2019-02" db="EMBL/GenBank/DDBJ databases">
        <title>Investigation of anaerobic lignin degradation for improved lignocellulosic biofuels.</title>
        <authorList>
            <person name="Deangelis K."/>
        </authorList>
    </citation>
    <scope>NUCLEOTIDE SEQUENCE [LARGE SCALE GENOMIC DNA]</scope>
    <source>
        <strain evidence="10 11">159R</strain>
    </source>
</reference>
<evidence type="ECO:0000259" key="9">
    <source>
        <dbReference type="PROSITE" id="PS50928"/>
    </source>
</evidence>
<feature type="domain" description="ABC transmembrane type-1" evidence="9">
    <location>
        <begin position="97"/>
        <end position="286"/>
    </location>
</feature>
<dbReference type="RefSeq" id="WP_132922355.1">
    <property type="nucleotide sequence ID" value="NZ_SJOI01000001.1"/>
</dbReference>
<dbReference type="InterPro" id="IPR000515">
    <property type="entry name" value="MetI-like"/>
</dbReference>
<dbReference type="InterPro" id="IPR050366">
    <property type="entry name" value="BP-dependent_transpt_permease"/>
</dbReference>
<evidence type="ECO:0000256" key="3">
    <source>
        <dbReference type="ARBA" id="ARBA00022475"/>
    </source>
</evidence>
<evidence type="ECO:0000256" key="7">
    <source>
        <dbReference type="ARBA" id="ARBA00023136"/>
    </source>
</evidence>
<evidence type="ECO:0000256" key="1">
    <source>
        <dbReference type="ARBA" id="ARBA00004429"/>
    </source>
</evidence>